<dbReference type="PANTHER" id="PTHR30627">
    <property type="entry name" value="PEPTIDOGLYCAN D,D-TRANSPEPTIDASE"/>
    <property type="match status" value="1"/>
</dbReference>
<keyword evidence="5" id="KW-0732">Signal</keyword>
<comment type="subcellular location">
    <subcellularLocation>
        <location evidence="1">Membrane</location>
    </subcellularLocation>
</comment>
<dbReference type="InterPro" id="IPR005311">
    <property type="entry name" value="PBP_dimer"/>
</dbReference>
<keyword evidence="8" id="KW-0132">Cell division</keyword>
<feature type="chain" id="PRO_5039269867" evidence="5">
    <location>
        <begin position="17"/>
        <end position="560"/>
    </location>
</feature>
<accession>A0A6J4TQ51</accession>
<feature type="domain" description="Penicillin-binding protein dimerisation" evidence="7">
    <location>
        <begin position="165"/>
        <end position="224"/>
    </location>
</feature>
<dbReference type="Gene3D" id="3.90.1310.10">
    <property type="entry name" value="Penicillin-binding protein 2a (Domain 2)"/>
    <property type="match status" value="1"/>
</dbReference>
<sequence>MAALAALALVAGLVVAARGGDDPARRTARDFAAAWERGDYVAMHGLLSPKARRRTSARRLARTYTRAAETATVQRVVTGAPVAGEDGGYTVPVRLQTRIFGELRGRVRLPVSDAGDEEDARPGVDWTARMAFPGLRRGEQLSRETSVAERADVLARDGTPLAGGPDRVSELGPLAAEIAGRLGPIPEDRADAYARLGIPEGTNVGLNGLEREFDERLIGRPGGTLRAGERVVAQVEPRRGSDVRTSIDPTIQGAAVEALAGRFGGVAVMRPKTGEVLGLAGVAFSAPQPPGSTFKIITLAGALEAGTVKRSATFPKETATTLEGVELENANGEVCGGSLSFSFAESCNSVFAPMGAELGAERLVRAAKRFGFNERPSIRGAAPSTIPEAAEIGDDLAVGSTAIGQGRVLATPLQMASIAATIAEDGRRVLPSLLRGGGASRSVRATTPEVARTVSRYMRRVVTDGTGTAAAIPGVKVAGKTGTAELRDTTADPATGLDLPPGEQPAADTTDTDAWFTAFAPAGEPRIAVAVLLVGQGAGGETAAPAAKQVLQAALKAGGR</sequence>
<feature type="signal peptide" evidence="5">
    <location>
        <begin position="1"/>
        <end position="16"/>
    </location>
</feature>
<dbReference type="InterPro" id="IPR001460">
    <property type="entry name" value="PCN-bd_Tpept"/>
</dbReference>
<dbReference type="GO" id="GO:0071555">
    <property type="term" value="P:cell wall organization"/>
    <property type="evidence" value="ECO:0007669"/>
    <property type="project" value="TreeGrafter"/>
</dbReference>
<dbReference type="EC" id="2.4.1.129" evidence="8"/>
<dbReference type="GO" id="GO:0071972">
    <property type="term" value="F:peptidoglycan L,D-transpeptidase activity"/>
    <property type="evidence" value="ECO:0007669"/>
    <property type="project" value="TreeGrafter"/>
</dbReference>
<evidence type="ECO:0000256" key="5">
    <source>
        <dbReference type="SAM" id="SignalP"/>
    </source>
</evidence>
<dbReference type="SUPFAM" id="SSF56601">
    <property type="entry name" value="beta-lactamase/transpeptidase-like"/>
    <property type="match status" value="1"/>
</dbReference>
<evidence type="ECO:0000256" key="4">
    <source>
        <dbReference type="SAM" id="MobiDB-lite"/>
    </source>
</evidence>
<evidence type="ECO:0000313" key="8">
    <source>
        <dbReference type="EMBL" id="CAA9527705.1"/>
    </source>
</evidence>
<evidence type="ECO:0000259" key="7">
    <source>
        <dbReference type="Pfam" id="PF03717"/>
    </source>
</evidence>
<gene>
    <name evidence="8" type="ORF">AVDCRST_MAG30-3506</name>
</gene>
<evidence type="ECO:0000256" key="3">
    <source>
        <dbReference type="ARBA" id="ARBA00023136"/>
    </source>
</evidence>
<comment type="similarity">
    <text evidence="2">Belongs to the transpeptidase family.</text>
</comment>
<proteinExistence type="inferred from homology"/>
<keyword evidence="8" id="KW-0328">Glycosyltransferase</keyword>
<protein>
    <submittedName>
        <fullName evidence="8">Cell division protein FtsI [Peptidoglycan synthetase]</fullName>
        <ecNumber evidence="8">2.4.1.129</ecNumber>
    </submittedName>
</protein>
<reference evidence="8" key="1">
    <citation type="submission" date="2020-02" db="EMBL/GenBank/DDBJ databases">
        <authorList>
            <person name="Meier V. D."/>
        </authorList>
    </citation>
    <scope>NUCLEOTIDE SEQUENCE</scope>
    <source>
        <strain evidence="8">AVDCRST_MAG30</strain>
    </source>
</reference>
<dbReference type="Pfam" id="PF00905">
    <property type="entry name" value="Transpeptidase"/>
    <property type="match status" value="1"/>
</dbReference>
<evidence type="ECO:0000256" key="1">
    <source>
        <dbReference type="ARBA" id="ARBA00004370"/>
    </source>
</evidence>
<dbReference type="GO" id="GO:0008658">
    <property type="term" value="F:penicillin binding"/>
    <property type="evidence" value="ECO:0007669"/>
    <property type="project" value="InterPro"/>
</dbReference>
<dbReference type="AlphaFoldDB" id="A0A6J4TQ51"/>
<keyword evidence="3" id="KW-0472">Membrane</keyword>
<feature type="domain" description="Penicillin-binding protein transpeptidase" evidence="6">
    <location>
        <begin position="264"/>
        <end position="552"/>
    </location>
</feature>
<dbReference type="InterPro" id="IPR050515">
    <property type="entry name" value="Beta-lactam/transpept"/>
</dbReference>
<feature type="region of interest" description="Disordered" evidence="4">
    <location>
        <begin position="488"/>
        <end position="509"/>
    </location>
</feature>
<dbReference type="Pfam" id="PF03717">
    <property type="entry name" value="PBP_dimer"/>
    <property type="match status" value="1"/>
</dbReference>
<dbReference type="GO" id="GO:0051301">
    <property type="term" value="P:cell division"/>
    <property type="evidence" value="ECO:0007669"/>
    <property type="project" value="UniProtKB-KW"/>
</dbReference>
<organism evidence="8">
    <name type="scientific">uncultured Solirubrobacteraceae bacterium</name>
    <dbReference type="NCBI Taxonomy" id="1162706"/>
    <lineage>
        <taxon>Bacteria</taxon>
        <taxon>Bacillati</taxon>
        <taxon>Actinomycetota</taxon>
        <taxon>Thermoleophilia</taxon>
        <taxon>Solirubrobacterales</taxon>
        <taxon>Solirubrobacteraceae</taxon>
        <taxon>environmental samples</taxon>
    </lineage>
</organism>
<keyword evidence="8" id="KW-0808">Transferase</keyword>
<name>A0A6J4TQ51_9ACTN</name>
<dbReference type="GO" id="GO:0016757">
    <property type="term" value="F:glycosyltransferase activity"/>
    <property type="evidence" value="ECO:0007669"/>
    <property type="project" value="UniProtKB-KW"/>
</dbReference>
<keyword evidence="8" id="KW-0131">Cell cycle</keyword>
<evidence type="ECO:0000259" key="6">
    <source>
        <dbReference type="Pfam" id="PF00905"/>
    </source>
</evidence>
<dbReference type="Gene3D" id="3.40.710.10">
    <property type="entry name" value="DD-peptidase/beta-lactamase superfamily"/>
    <property type="match status" value="1"/>
</dbReference>
<evidence type="ECO:0000256" key="2">
    <source>
        <dbReference type="ARBA" id="ARBA00007171"/>
    </source>
</evidence>
<dbReference type="GO" id="GO:0005886">
    <property type="term" value="C:plasma membrane"/>
    <property type="evidence" value="ECO:0007669"/>
    <property type="project" value="TreeGrafter"/>
</dbReference>
<dbReference type="InterPro" id="IPR012338">
    <property type="entry name" value="Beta-lactam/transpept-like"/>
</dbReference>
<dbReference type="PANTHER" id="PTHR30627:SF24">
    <property type="entry name" value="PENICILLIN-BINDING PROTEIN 4B"/>
    <property type="match status" value="1"/>
</dbReference>
<dbReference type="EMBL" id="CADCVS010000460">
    <property type="protein sequence ID" value="CAA9527705.1"/>
    <property type="molecule type" value="Genomic_DNA"/>
</dbReference>